<feature type="transmembrane region" description="Helical" evidence="1">
    <location>
        <begin position="301"/>
        <end position="318"/>
    </location>
</feature>
<feature type="transmembrane region" description="Helical" evidence="1">
    <location>
        <begin position="37"/>
        <end position="55"/>
    </location>
</feature>
<dbReference type="AlphaFoldDB" id="A0A7S1J0U4"/>
<evidence type="ECO:0000313" key="2">
    <source>
        <dbReference type="EMBL" id="CAD9029139.1"/>
    </source>
</evidence>
<protein>
    <recommendedName>
        <fullName evidence="3">Bestrophin homolog</fullName>
    </recommendedName>
</protein>
<name>A0A7S1J0U4_9EUGL</name>
<gene>
    <name evidence="2" type="ORF">EGYM00392_LOCUS40276</name>
</gene>
<dbReference type="EMBL" id="HBGA01108187">
    <property type="protein sequence ID" value="CAD9029139.1"/>
    <property type="molecule type" value="Transcribed_RNA"/>
</dbReference>
<proteinExistence type="predicted"/>
<accession>A0A7S1J0U4</accession>
<evidence type="ECO:0000256" key="1">
    <source>
        <dbReference type="SAM" id="Phobius"/>
    </source>
</evidence>
<feature type="transmembrane region" description="Helical" evidence="1">
    <location>
        <begin position="267"/>
        <end position="289"/>
    </location>
</feature>
<keyword evidence="1" id="KW-1133">Transmembrane helix</keyword>
<feature type="transmembrane region" description="Helical" evidence="1">
    <location>
        <begin position="75"/>
        <end position="95"/>
    </location>
</feature>
<sequence>MAKEPKSMVGYQYNPSQPFWKTLSAWAETPVPSMKMLLAWNLLVIACFIVLCEVLPRYYEDAKDAKLHFDSTSKLAFRIYQLWFPFIAFISGFYNQQAYKRWWHMRNSLRVIMGGGIVTAMFLAAEVKSANVRREMCRYIAQAQSIIAWTFRTFHADKDGDGDSDPLDIGLKNPVTGQYCKDWAEYCQCMQDRGIATAEERAILEKAQAPFHLSYEWCLMLLSDAKVRGHVVNPVSACGLIQHQISEQRGHATSVLMHLSTPTPFPYFFLFRFITLTTVLFAPLAIAGISHKGIPTYPMEVIGTMVTTFWAGSMWLLGQDMSDPFGNGVCDFDIVGELQKAEKLMAQQLALWDDHPHIPSLYSPPSCDVVSPQQVAITYGPAVEHWQTVTNPVGFDMFNSYYSSAGGGLAM</sequence>
<keyword evidence="1" id="KW-0472">Membrane</keyword>
<organism evidence="2">
    <name type="scientific">Eutreptiella gymnastica</name>
    <dbReference type="NCBI Taxonomy" id="73025"/>
    <lineage>
        <taxon>Eukaryota</taxon>
        <taxon>Discoba</taxon>
        <taxon>Euglenozoa</taxon>
        <taxon>Euglenida</taxon>
        <taxon>Spirocuta</taxon>
        <taxon>Euglenophyceae</taxon>
        <taxon>Eutreptiales</taxon>
        <taxon>Eutreptiaceae</taxon>
        <taxon>Eutreptiella</taxon>
    </lineage>
</organism>
<dbReference type="GO" id="GO:0005254">
    <property type="term" value="F:chloride channel activity"/>
    <property type="evidence" value="ECO:0007669"/>
    <property type="project" value="InterPro"/>
</dbReference>
<feature type="transmembrane region" description="Helical" evidence="1">
    <location>
        <begin position="107"/>
        <end position="125"/>
    </location>
</feature>
<keyword evidence="1" id="KW-0812">Transmembrane</keyword>
<reference evidence="2" key="1">
    <citation type="submission" date="2021-01" db="EMBL/GenBank/DDBJ databases">
        <authorList>
            <person name="Corre E."/>
            <person name="Pelletier E."/>
            <person name="Niang G."/>
            <person name="Scheremetjew M."/>
            <person name="Finn R."/>
            <person name="Kale V."/>
            <person name="Holt S."/>
            <person name="Cochrane G."/>
            <person name="Meng A."/>
            <person name="Brown T."/>
            <person name="Cohen L."/>
        </authorList>
    </citation>
    <scope>NUCLEOTIDE SEQUENCE</scope>
    <source>
        <strain evidence="2">NIES-381</strain>
    </source>
</reference>
<evidence type="ECO:0008006" key="3">
    <source>
        <dbReference type="Google" id="ProtNLM"/>
    </source>
</evidence>